<accession>A0A1M5C4R9</accession>
<reference evidence="4 5" key="1">
    <citation type="submission" date="2016-11" db="EMBL/GenBank/DDBJ databases">
        <authorList>
            <person name="Jaros S."/>
            <person name="Januszkiewicz K."/>
            <person name="Wedrychowicz H."/>
        </authorList>
    </citation>
    <scope>NUCLEOTIDE SEQUENCE [LARGE SCALE GENOMIC DNA]</scope>
    <source>
        <strain evidence="4 5">IBRC-M 10683</strain>
    </source>
</reference>
<dbReference type="EMBL" id="FQVW01000001">
    <property type="protein sequence ID" value="SHF49626.1"/>
    <property type="molecule type" value="Genomic_DNA"/>
</dbReference>
<keyword evidence="1" id="KW-0064">Aspartyl protease</keyword>
<keyword evidence="5" id="KW-1185">Reference proteome</keyword>
<dbReference type="Proteomes" id="UP000183988">
    <property type="component" value="Unassembled WGS sequence"/>
</dbReference>
<dbReference type="GO" id="GO:0006508">
    <property type="term" value="P:proteolysis"/>
    <property type="evidence" value="ECO:0007669"/>
    <property type="project" value="UniProtKB-KW"/>
</dbReference>
<keyword evidence="1 3" id="KW-0472">Membrane</keyword>
<feature type="transmembrane region" description="Helical" evidence="3">
    <location>
        <begin position="65"/>
        <end position="82"/>
    </location>
</feature>
<feature type="active site" evidence="2">
    <location>
        <position position="183"/>
    </location>
</feature>
<comment type="subcellular location">
    <subcellularLocation>
        <location evidence="1">Cell membrane</location>
    </subcellularLocation>
</comment>
<protein>
    <recommendedName>
        <fullName evidence="1">Sporulation sigma-E factor-processing peptidase</fullName>
        <ecNumber evidence="1">3.4.23.-</ecNumber>
    </recommendedName>
    <alternativeName>
        <fullName evidence="1">Membrane-associated aspartic protease</fullName>
    </alternativeName>
    <alternativeName>
        <fullName evidence="1">Stage II sporulation protein GA</fullName>
    </alternativeName>
</protein>
<dbReference type="GO" id="GO:0005886">
    <property type="term" value="C:plasma membrane"/>
    <property type="evidence" value="ECO:0007669"/>
    <property type="project" value="UniProtKB-SubCell"/>
</dbReference>
<feature type="transmembrane region" description="Helical" evidence="3">
    <location>
        <begin position="89"/>
        <end position="110"/>
    </location>
</feature>
<evidence type="ECO:0000256" key="3">
    <source>
        <dbReference type="SAM" id="Phobius"/>
    </source>
</evidence>
<gene>
    <name evidence="4" type="ORF">SAMN05216225_100159</name>
</gene>
<keyword evidence="3" id="KW-0812">Transmembrane</keyword>
<dbReference type="STRING" id="930117.SAMN05216225_100159"/>
<comment type="subunit">
    <text evidence="1">Self-associates. Interacts with SigE. Interacts with SpoIIR.</text>
</comment>
<keyword evidence="1" id="KW-0645">Protease</keyword>
<evidence type="ECO:0000313" key="4">
    <source>
        <dbReference type="EMBL" id="SHF49626.1"/>
    </source>
</evidence>
<evidence type="ECO:0000313" key="5">
    <source>
        <dbReference type="Proteomes" id="UP000183988"/>
    </source>
</evidence>
<dbReference type="EC" id="3.4.23.-" evidence="1"/>
<dbReference type="GO" id="GO:0004190">
    <property type="term" value="F:aspartic-type endopeptidase activity"/>
    <property type="evidence" value="ECO:0007669"/>
    <property type="project" value="UniProtKB-KW"/>
</dbReference>
<dbReference type="GO" id="GO:0030435">
    <property type="term" value="P:sporulation resulting in formation of a cellular spore"/>
    <property type="evidence" value="ECO:0007669"/>
    <property type="project" value="UniProtKB-KW"/>
</dbReference>
<dbReference type="Pfam" id="PF03419">
    <property type="entry name" value="Peptidase_U4"/>
    <property type="match status" value="1"/>
</dbReference>
<dbReference type="AlphaFoldDB" id="A0A1M5C4R9"/>
<feature type="transmembrane region" description="Helical" evidence="3">
    <location>
        <begin position="36"/>
        <end position="53"/>
    </location>
</feature>
<sequence length="306" mass="34637">MSIYLDLIWLLNFLLDMMLLMLTQVLAREITSKKRIAFGALIASLIVPITLYFPDSFINTFVGKLLYSVVIILSTFGFHSLNRIIKQLFLFYFTSFSVGGGLLAVHFLLQNPIAISSNSFLTFSSGYGDPVSWLFVAIGFPCAWIFTKSRMDKHAEGKIRYDQFYPVSVSIKGETFETTGYIDSGNHLVDPLTKKPVIICDESFLKKWFTEEDWKIFKTATETLDMEGLPEKWKNDLQLIPYQGVGGASDFLFAIKPDQILVQYEGERIITSKVLIGVQFSVLTKDQSYHCLLQPQIIKLAAVQSA</sequence>
<keyword evidence="1" id="KW-0378">Hydrolase</keyword>
<organism evidence="4 5">
    <name type="scientific">Ornithinibacillus halophilus</name>
    <dbReference type="NCBI Taxonomy" id="930117"/>
    <lineage>
        <taxon>Bacteria</taxon>
        <taxon>Bacillati</taxon>
        <taxon>Bacillota</taxon>
        <taxon>Bacilli</taxon>
        <taxon>Bacillales</taxon>
        <taxon>Bacillaceae</taxon>
        <taxon>Ornithinibacillus</taxon>
    </lineage>
</organism>
<dbReference type="OrthoDB" id="2690199at2"/>
<comment type="function">
    <text evidence="1">Probable aspartic protease that is responsible for the proteolytic cleavage of the RNA polymerase sigma E factor (SigE/spoIIGB) to yield the active peptide in the mother cell during sporulation. Responds to a signal from the forespore that is triggered by the extracellular signal protein SpoIIR.</text>
</comment>
<keyword evidence="3" id="KW-1133">Transmembrane helix</keyword>
<dbReference type="GO" id="GO:0030436">
    <property type="term" value="P:asexual sporulation"/>
    <property type="evidence" value="ECO:0007669"/>
    <property type="project" value="InterPro"/>
</dbReference>
<keyword evidence="1" id="KW-1003">Cell membrane</keyword>
<feature type="transmembrane region" description="Helical" evidence="3">
    <location>
        <begin position="6"/>
        <end position="27"/>
    </location>
</feature>
<evidence type="ECO:0000256" key="1">
    <source>
        <dbReference type="PIRNR" id="PIRNR018571"/>
    </source>
</evidence>
<dbReference type="RefSeq" id="WP_072886794.1">
    <property type="nucleotide sequence ID" value="NZ_FQVW01000001.1"/>
</dbReference>
<dbReference type="PIRSF" id="PIRSF018571">
    <property type="entry name" value="SpoIIGA"/>
    <property type="match status" value="1"/>
</dbReference>
<feature type="transmembrane region" description="Helical" evidence="3">
    <location>
        <begin position="130"/>
        <end position="147"/>
    </location>
</feature>
<evidence type="ECO:0000256" key="2">
    <source>
        <dbReference type="PIRSR" id="PIRSR018571-1"/>
    </source>
</evidence>
<name>A0A1M5C4R9_9BACI</name>
<dbReference type="InterPro" id="IPR005081">
    <property type="entry name" value="SpoIIGA"/>
</dbReference>
<comment type="similarity">
    <text evidence="1">Belongs to the peptidase U4 family.</text>
</comment>
<dbReference type="NCBIfam" id="TIGR02854">
    <property type="entry name" value="spore_II_GA"/>
    <property type="match status" value="1"/>
</dbReference>
<keyword evidence="1" id="KW-0749">Sporulation</keyword>
<proteinExistence type="inferred from homology"/>